<evidence type="ECO:0000313" key="1">
    <source>
        <dbReference type="EMBL" id="KAA6318472.1"/>
    </source>
</evidence>
<reference evidence="1" key="1">
    <citation type="submission" date="2019-03" db="EMBL/GenBank/DDBJ databases">
        <title>Single cell metagenomics reveals metabolic interactions within the superorganism composed of flagellate Streblomastix strix and complex community of Bacteroidetes bacteria on its surface.</title>
        <authorList>
            <person name="Treitli S.C."/>
            <person name="Kolisko M."/>
            <person name="Husnik F."/>
            <person name="Keeling P."/>
            <person name="Hampl V."/>
        </authorList>
    </citation>
    <scope>NUCLEOTIDE SEQUENCE</scope>
    <source>
        <strain evidence="1">STM</strain>
    </source>
</reference>
<dbReference type="SUPFAM" id="SSF52172">
    <property type="entry name" value="CheY-like"/>
    <property type="match status" value="1"/>
</dbReference>
<gene>
    <name evidence="1" type="ORF">EZS27_031526</name>
</gene>
<name>A0A5J4QAH2_9ZZZZ</name>
<accession>A0A5J4QAH2</accession>
<sequence length="198" mass="22598">MDDSFDIFDPLVVELRENFSEANVSVINNPEDGLNFVLSNLSKKIIVLLDYNFKTGQPKGHDILLKIREKTSLVYVIIMTAKQFSTISHEELVDFVNNDALAVVQNTVDTEEILKLVSNAAQQLSVRVDCVLEQWISNHSEDKQNEPYLTTTSGKTYTLKDILMEIRQQTKFGRKMERNIMMLAVDLLTRGKKQVSND</sequence>
<organism evidence="1">
    <name type="scientific">termite gut metagenome</name>
    <dbReference type="NCBI Taxonomy" id="433724"/>
    <lineage>
        <taxon>unclassified sequences</taxon>
        <taxon>metagenomes</taxon>
        <taxon>organismal metagenomes</taxon>
    </lineage>
</organism>
<dbReference type="Gene3D" id="3.40.50.2300">
    <property type="match status" value="1"/>
</dbReference>
<dbReference type="AlphaFoldDB" id="A0A5J4QAH2"/>
<dbReference type="InterPro" id="IPR011006">
    <property type="entry name" value="CheY-like_superfamily"/>
</dbReference>
<proteinExistence type="predicted"/>
<dbReference type="EMBL" id="SNRY01004179">
    <property type="protein sequence ID" value="KAA6318472.1"/>
    <property type="molecule type" value="Genomic_DNA"/>
</dbReference>
<protein>
    <recommendedName>
        <fullName evidence="2">Response regulatory domain-containing protein</fullName>
    </recommendedName>
</protein>
<comment type="caution">
    <text evidence="1">The sequence shown here is derived from an EMBL/GenBank/DDBJ whole genome shotgun (WGS) entry which is preliminary data.</text>
</comment>
<evidence type="ECO:0008006" key="2">
    <source>
        <dbReference type="Google" id="ProtNLM"/>
    </source>
</evidence>